<keyword evidence="2" id="KW-1185">Reference proteome</keyword>
<proteinExistence type="predicted"/>
<dbReference type="AlphaFoldDB" id="A0A164M176"/>
<name>A0A164M176_9CRUS</name>
<evidence type="ECO:0000313" key="1">
    <source>
        <dbReference type="EMBL" id="KZS04624.1"/>
    </source>
</evidence>
<protein>
    <submittedName>
        <fullName evidence="1">Uncharacterized protein</fullName>
    </submittedName>
</protein>
<sequence>MAYYIREGRWEGRACGNWVEVMAVGGGRGRSNSRCSVAATDTGSPVYDRRSAGAETTFIICVSLSLFVCSLRAHRVVRRHYDVDFLRYYALTVECDKIQPFPTSCFRHYLKRNLASS</sequence>
<organism evidence="1 2">
    <name type="scientific">Daphnia magna</name>
    <dbReference type="NCBI Taxonomy" id="35525"/>
    <lineage>
        <taxon>Eukaryota</taxon>
        <taxon>Metazoa</taxon>
        <taxon>Ecdysozoa</taxon>
        <taxon>Arthropoda</taxon>
        <taxon>Crustacea</taxon>
        <taxon>Branchiopoda</taxon>
        <taxon>Diplostraca</taxon>
        <taxon>Cladocera</taxon>
        <taxon>Anomopoda</taxon>
        <taxon>Daphniidae</taxon>
        <taxon>Daphnia</taxon>
    </lineage>
</organism>
<gene>
    <name evidence="1" type="ORF">APZ42_032385</name>
</gene>
<reference evidence="1 2" key="1">
    <citation type="submission" date="2016-03" db="EMBL/GenBank/DDBJ databases">
        <title>EvidentialGene: Evidence-directed Construction of Genes on Genomes.</title>
        <authorList>
            <person name="Gilbert D.G."/>
            <person name="Choi J.-H."/>
            <person name="Mockaitis K."/>
            <person name="Colbourne J."/>
            <person name="Pfrender M."/>
        </authorList>
    </citation>
    <scope>NUCLEOTIDE SEQUENCE [LARGE SCALE GENOMIC DNA]</scope>
    <source>
        <strain evidence="1 2">Xinb3</strain>
        <tissue evidence="1">Complete organism</tissue>
    </source>
</reference>
<comment type="caution">
    <text evidence="1">The sequence shown here is derived from an EMBL/GenBank/DDBJ whole genome shotgun (WGS) entry which is preliminary data.</text>
</comment>
<evidence type="ECO:0000313" key="2">
    <source>
        <dbReference type="Proteomes" id="UP000076858"/>
    </source>
</evidence>
<dbReference type="EMBL" id="LRGB01003110">
    <property type="protein sequence ID" value="KZS04624.1"/>
    <property type="molecule type" value="Genomic_DNA"/>
</dbReference>
<dbReference type="Proteomes" id="UP000076858">
    <property type="component" value="Unassembled WGS sequence"/>
</dbReference>
<accession>A0A164M176</accession>